<evidence type="ECO:0000313" key="2">
    <source>
        <dbReference type="Proteomes" id="UP000544872"/>
    </source>
</evidence>
<protein>
    <submittedName>
        <fullName evidence="1">Uncharacterized protein</fullName>
    </submittedName>
</protein>
<name>A0A7W9ZBY6_NOVIT</name>
<reference evidence="1 2" key="1">
    <citation type="submission" date="2020-08" db="EMBL/GenBank/DDBJ databases">
        <title>Genomic Encyclopedia of Type Strains, Phase IV (KMG-IV): sequencing the most valuable type-strain genomes for metagenomic binning, comparative biology and taxonomic classification.</title>
        <authorList>
            <person name="Goeker M."/>
        </authorList>
    </citation>
    <scope>NUCLEOTIDE SEQUENCE [LARGE SCALE GENOMIC DNA]</scope>
    <source>
        <strain evidence="1 2">DSM 11590</strain>
    </source>
</reference>
<keyword evidence="2" id="KW-1185">Reference proteome</keyword>
<dbReference type="EMBL" id="JACIIX010000001">
    <property type="protein sequence ID" value="MBB6208661.1"/>
    <property type="molecule type" value="Genomic_DNA"/>
</dbReference>
<dbReference type="AlphaFoldDB" id="A0A7W9ZBY6"/>
<accession>A0A7W9ZBY6</accession>
<proteinExistence type="predicted"/>
<comment type="caution">
    <text evidence="1">The sequence shown here is derived from an EMBL/GenBank/DDBJ whole genome shotgun (WGS) entry which is preliminary data.</text>
</comment>
<evidence type="ECO:0000313" key="1">
    <source>
        <dbReference type="EMBL" id="MBB6208661.1"/>
    </source>
</evidence>
<sequence length="241" mass="26441">MGHGVMAFTSVLPVSVATVLLLSLPAMAGEEDPLRLVFFDGSRLRGPEAATPEEQGLLDRLNRLSPLVTMTEELPVRAVPLFEAGRYDCLIDLRFDTSRPRPDTLSSREQMRIEYLYYHLRDSPLPDGPVRVARHRGMADWPASLNGIPYAELIGTNDVVQTVSLLKARRVDTILVYPGNMPAIPEVQTGEIVPVPGLAPARTAHLVITCHTSDRARRFLNRLDALTPPASPIPAPGPITQ</sequence>
<dbReference type="RefSeq" id="WP_184259816.1">
    <property type="nucleotide sequence ID" value="NZ_JACIIX010000001.1"/>
</dbReference>
<gene>
    <name evidence="1" type="ORF">FHS48_000042</name>
</gene>
<organism evidence="1 2">
    <name type="scientific">Novispirillum itersonii</name>
    <name type="common">Aquaspirillum itersonii</name>
    <dbReference type="NCBI Taxonomy" id="189"/>
    <lineage>
        <taxon>Bacteria</taxon>
        <taxon>Pseudomonadati</taxon>
        <taxon>Pseudomonadota</taxon>
        <taxon>Alphaproteobacteria</taxon>
        <taxon>Rhodospirillales</taxon>
        <taxon>Novispirillaceae</taxon>
        <taxon>Novispirillum</taxon>
    </lineage>
</organism>
<dbReference type="Proteomes" id="UP000544872">
    <property type="component" value="Unassembled WGS sequence"/>
</dbReference>